<dbReference type="InterPro" id="IPR029017">
    <property type="entry name" value="Enolase-like_N"/>
</dbReference>
<dbReference type="AlphaFoldDB" id="A0A1J6HI53"/>
<feature type="domain" description="Mandelate racemase/muconate lactonizing enzyme C-terminal" evidence="2">
    <location>
        <begin position="136"/>
        <end position="252"/>
    </location>
</feature>
<sequence>MKIASVNVYYVRGEGLKPVLVKIQTDEGISGLGEAAISYGSGGTAVAGMIKDLSERFLLGADPLSINQIVSNMYDQAFWLKNPGGIACAGMSAIEQALWDIRARTSNVPVYELFGGKIRDELHYYANGWYFGAKSASELIKKAADAVDDGHYALKMYPLAQIQPNGTLRHPTGRYSDNLDAVTAGIELVRGVRQVVGPDIRLMLDFGGGVSIADTMRFCERIKEYDIEFVEEITDPGDLGALSQVASSIDIPIATGERHYLRQGFRDLLEKRVISILQPDIGNAGGFAEVHKISAMADAYGLKVQPHVCGSSVAANIATHMSACLPNFYIQEHFPYWTGISGYIEVATVPFEQKARNGRIPISEQIGFGVELNEAVVEEHLWAVIR</sequence>
<dbReference type="EMBL" id="MOEC01000020">
    <property type="protein sequence ID" value="OIS92075.1"/>
    <property type="molecule type" value="Genomic_DNA"/>
</dbReference>
<dbReference type="InterPro" id="IPR013342">
    <property type="entry name" value="Mandelate_racemase_C"/>
</dbReference>
<dbReference type="OrthoDB" id="9802699at2"/>
<dbReference type="SFLD" id="SFLDS00001">
    <property type="entry name" value="Enolase"/>
    <property type="match status" value="1"/>
</dbReference>
<organism evidence="3 4">
    <name type="scientific">Brucella cytisi</name>
    <dbReference type="NCBI Taxonomy" id="407152"/>
    <lineage>
        <taxon>Bacteria</taxon>
        <taxon>Pseudomonadati</taxon>
        <taxon>Pseudomonadota</taxon>
        <taxon>Alphaproteobacteria</taxon>
        <taxon>Hyphomicrobiales</taxon>
        <taxon>Brucellaceae</taxon>
        <taxon>Brucella/Ochrobactrum group</taxon>
        <taxon>Brucella</taxon>
    </lineage>
</organism>
<gene>
    <name evidence="3" type="ORF">BLA27_18390</name>
</gene>
<dbReference type="Pfam" id="PF13378">
    <property type="entry name" value="MR_MLE_C"/>
    <property type="match status" value="1"/>
</dbReference>
<dbReference type="SFLD" id="SFLDG00179">
    <property type="entry name" value="mandelate_racemase"/>
    <property type="match status" value="1"/>
</dbReference>
<evidence type="ECO:0000313" key="4">
    <source>
        <dbReference type="Proteomes" id="UP000182985"/>
    </source>
</evidence>
<proteinExistence type="predicted"/>
<dbReference type="GO" id="GO:0016829">
    <property type="term" value="F:lyase activity"/>
    <property type="evidence" value="ECO:0007669"/>
    <property type="project" value="UniProtKB-KW"/>
</dbReference>
<name>A0A1J6HI53_9HYPH</name>
<dbReference type="Gene3D" id="3.30.390.10">
    <property type="entry name" value="Enolase-like, N-terminal domain"/>
    <property type="match status" value="1"/>
</dbReference>
<evidence type="ECO:0000256" key="1">
    <source>
        <dbReference type="ARBA" id="ARBA00023239"/>
    </source>
</evidence>
<accession>A0A1J6HI53</accession>
<dbReference type="CDD" id="cd03316">
    <property type="entry name" value="MR_like"/>
    <property type="match status" value="1"/>
</dbReference>
<keyword evidence="4" id="KW-1185">Reference proteome</keyword>
<comment type="caution">
    <text evidence="3">The sequence shown here is derived from an EMBL/GenBank/DDBJ whole genome shotgun (WGS) entry which is preliminary data.</text>
</comment>
<dbReference type="SMART" id="SM00922">
    <property type="entry name" value="MR_MLE"/>
    <property type="match status" value="1"/>
</dbReference>
<keyword evidence="1" id="KW-0456">Lyase</keyword>
<dbReference type="Pfam" id="PF02746">
    <property type="entry name" value="MR_MLE_N"/>
    <property type="match status" value="1"/>
</dbReference>
<dbReference type="PANTHER" id="PTHR48080">
    <property type="entry name" value="D-GALACTONATE DEHYDRATASE-RELATED"/>
    <property type="match status" value="1"/>
</dbReference>
<dbReference type="PANTHER" id="PTHR48080:SF2">
    <property type="entry name" value="D-GALACTONATE DEHYDRATASE"/>
    <property type="match status" value="1"/>
</dbReference>
<reference evidence="3 4" key="1">
    <citation type="submission" date="2016-10" db="EMBL/GenBank/DDBJ databases">
        <title>The Draft Genome Sequence of the Potato Rhizosphere Bacteria Ochrobactrum sp. IPA7.2.</title>
        <authorList>
            <person name="Gogoleva N.E."/>
            <person name="Khlopko Y.A."/>
            <person name="Burygin G.L."/>
            <person name="Plotnikov A.O."/>
        </authorList>
    </citation>
    <scope>NUCLEOTIDE SEQUENCE [LARGE SCALE GENOMIC DNA]</scope>
    <source>
        <strain evidence="3 4">IPA7.2</strain>
    </source>
</reference>
<dbReference type="Proteomes" id="UP000182985">
    <property type="component" value="Unassembled WGS sequence"/>
</dbReference>
<dbReference type="InterPro" id="IPR034593">
    <property type="entry name" value="DgoD-like"/>
</dbReference>
<protein>
    <submittedName>
        <fullName evidence="3">Epimerase</fullName>
    </submittedName>
</protein>
<evidence type="ECO:0000313" key="3">
    <source>
        <dbReference type="EMBL" id="OIS92075.1"/>
    </source>
</evidence>
<dbReference type="InterPro" id="IPR029065">
    <property type="entry name" value="Enolase_C-like"/>
</dbReference>
<dbReference type="InterPro" id="IPR013341">
    <property type="entry name" value="Mandelate_racemase_N_dom"/>
</dbReference>
<dbReference type="SUPFAM" id="SSF54826">
    <property type="entry name" value="Enolase N-terminal domain-like"/>
    <property type="match status" value="1"/>
</dbReference>
<dbReference type="InterPro" id="IPR036849">
    <property type="entry name" value="Enolase-like_C_sf"/>
</dbReference>
<dbReference type="RefSeq" id="WP_071632978.1">
    <property type="nucleotide sequence ID" value="NZ_MOEC01000020.1"/>
</dbReference>
<dbReference type="Gene3D" id="3.20.20.120">
    <property type="entry name" value="Enolase-like C-terminal domain"/>
    <property type="match status" value="1"/>
</dbReference>
<evidence type="ECO:0000259" key="2">
    <source>
        <dbReference type="SMART" id="SM00922"/>
    </source>
</evidence>
<dbReference type="SUPFAM" id="SSF51604">
    <property type="entry name" value="Enolase C-terminal domain-like"/>
    <property type="match status" value="1"/>
</dbReference>